<dbReference type="EMBL" id="AZFQ01000052">
    <property type="protein sequence ID" value="KRL97379.1"/>
    <property type="molecule type" value="Genomic_DNA"/>
</dbReference>
<sequence length="54" mass="6150">MCAIAQNFSKDFKDQYYFLPLNSPSMSISKLFDFLTLVAGMLRPRALNWSSTLA</sequence>
<evidence type="ECO:0000313" key="1">
    <source>
        <dbReference type="EMBL" id="KRL97379.1"/>
    </source>
</evidence>
<reference evidence="1 2" key="1">
    <citation type="journal article" date="2015" name="Genome Announc.">
        <title>Expanding the biotechnology potential of lactobacilli through comparative genomics of 213 strains and associated genera.</title>
        <authorList>
            <person name="Sun Z."/>
            <person name="Harris H.M."/>
            <person name="McCann A."/>
            <person name="Guo C."/>
            <person name="Argimon S."/>
            <person name="Zhang W."/>
            <person name="Yang X."/>
            <person name="Jeffery I.B."/>
            <person name="Cooney J.C."/>
            <person name="Kagawa T.F."/>
            <person name="Liu W."/>
            <person name="Song Y."/>
            <person name="Salvetti E."/>
            <person name="Wrobel A."/>
            <person name="Rasinkangas P."/>
            <person name="Parkhill J."/>
            <person name="Rea M.C."/>
            <person name="O'Sullivan O."/>
            <person name="Ritari J."/>
            <person name="Douillard F.P."/>
            <person name="Paul Ross R."/>
            <person name="Yang R."/>
            <person name="Briner A.E."/>
            <person name="Felis G.E."/>
            <person name="de Vos W.M."/>
            <person name="Barrangou R."/>
            <person name="Klaenhammer T.R."/>
            <person name="Caufield P.W."/>
            <person name="Cui Y."/>
            <person name="Zhang H."/>
            <person name="O'Toole P.W."/>
        </authorList>
    </citation>
    <scope>NUCLEOTIDE SEQUENCE [LARGE SCALE GENOMIC DNA]</scope>
    <source>
        <strain evidence="1 2">DSM 16230</strain>
    </source>
</reference>
<evidence type="ECO:0000313" key="2">
    <source>
        <dbReference type="Proteomes" id="UP000051166"/>
    </source>
</evidence>
<proteinExistence type="predicted"/>
<organism evidence="1 2">
    <name type="scientific">Liquorilactobacillus satsumensis DSM 16230 = JCM 12392</name>
    <dbReference type="NCBI Taxonomy" id="1423801"/>
    <lineage>
        <taxon>Bacteria</taxon>
        <taxon>Bacillati</taxon>
        <taxon>Bacillota</taxon>
        <taxon>Bacilli</taxon>
        <taxon>Lactobacillales</taxon>
        <taxon>Lactobacillaceae</taxon>
        <taxon>Liquorilactobacillus</taxon>
    </lineage>
</organism>
<name>A0A0R1V1U2_9LACO</name>
<gene>
    <name evidence="1" type="ORF">FD50_GL001356</name>
</gene>
<protein>
    <submittedName>
        <fullName evidence="1">Uncharacterized protein</fullName>
    </submittedName>
</protein>
<keyword evidence="2" id="KW-1185">Reference proteome</keyword>
<dbReference type="AlphaFoldDB" id="A0A0R1V1U2"/>
<comment type="caution">
    <text evidence="1">The sequence shown here is derived from an EMBL/GenBank/DDBJ whole genome shotgun (WGS) entry which is preliminary data.</text>
</comment>
<dbReference type="PATRIC" id="fig|1423801.4.peg.1388"/>
<accession>A0A0R1V1U2</accession>
<dbReference type="Proteomes" id="UP000051166">
    <property type="component" value="Unassembled WGS sequence"/>
</dbReference>
<dbReference type="STRING" id="1423801.FD50_GL001356"/>